<gene>
    <name evidence="7" type="ORF">LDAN0321_LOCUS16632</name>
</gene>
<dbReference type="GO" id="GO:0043565">
    <property type="term" value="F:sequence-specific DNA binding"/>
    <property type="evidence" value="ECO:0007669"/>
    <property type="project" value="InterPro"/>
</dbReference>
<evidence type="ECO:0000256" key="1">
    <source>
        <dbReference type="ARBA" id="ARBA00004123"/>
    </source>
</evidence>
<evidence type="ECO:0000256" key="3">
    <source>
        <dbReference type="ARBA" id="ARBA00023242"/>
    </source>
</evidence>
<comment type="subcellular location">
    <subcellularLocation>
        <location evidence="1">Nucleus</location>
    </subcellularLocation>
</comment>
<dbReference type="Pfam" id="PF00447">
    <property type="entry name" value="HSF_DNA-bind"/>
    <property type="match status" value="1"/>
</dbReference>
<keyword evidence="2" id="KW-0238">DNA-binding</keyword>
<evidence type="ECO:0000256" key="4">
    <source>
        <dbReference type="RuleBase" id="RU004020"/>
    </source>
</evidence>
<reference evidence="7" key="1">
    <citation type="submission" date="2021-01" db="EMBL/GenBank/DDBJ databases">
        <authorList>
            <person name="Corre E."/>
            <person name="Pelletier E."/>
            <person name="Niang G."/>
            <person name="Scheremetjew M."/>
            <person name="Finn R."/>
            <person name="Kale V."/>
            <person name="Holt S."/>
            <person name="Cochrane G."/>
            <person name="Meng A."/>
            <person name="Brown T."/>
            <person name="Cohen L."/>
        </authorList>
    </citation>
    <scope>NUCLEOTIDE SEQUENCE</scope>
    <source>
        <strain evidence="7">B650</strain>
    </source>
</reference>
<dbReference type="GO" id="GO:0003700">
    <property type="term" value="F:DNA-binding transcription factor activity"/>
    <property type="evidence" value="ECO:0007669"/>
    <property type="project" value="InterPro"/>
</dbReference>
<organism evidence="7">
    <name type="scientific">Leptocylindrus danicus</name>
    <dbReference type="NCBI Taxonomy" id="163516"/>
    <lineage>
        <taxon>Eukaryota</taxon>
        <taxon>Sar</taxon>
        <taxon>Stramenopiles</taxon>
        <taxon>Ochrophyta</taxon>
        <taxon>Bacillariophyta</taxon>
        <taxon>Coscinodiscophyceae</taxon>
        <taxon>Chaetocerotophycidae</taxon>
        <taxon>Leptocylindrales</taxon>
        <taxon>Leptocylindraceae</taxon>
        <taxon>Leptocylindrus</taxon>
    </lineage>
</organism>
<protein>
    <recommendedName>
        <fullName evidence="6">HSF-type DNA-binding domain-containing protein</fullName>
    </recommendedName>
</protein>
<sequence length="278" mass="31582">MSTATRTRNNKRKASKASLDADYKQSITKKQKTHISVFVQKLHHMLSSPNAKDIQAIVSWNDDVDGQTFIVKNCQLFSQQVLPKYFDCTLNSFKRQLNYYGFVRVPTDAAIASAEIHKKSRALIYRHERDKFRQNHPELLYEVRRSTGSDPKIELDYLREKVCSLEDDIAEMSGELNEIKTQMLIFQEFMTTQQSASNVAGISSSRQPSVDYSFAMNMPLPLLHSPTKNDVDNNAYGQGSSCLSPTHVDPSTNNTLPATRGKDWEHLKDAMDALQNDD</sequence>
<dbReference type="AlphaFoldDB" id="A0A7S2PHY4"/>
<dbReference type="SUPFAM" id="SSF46785">
    <property type="entry name" value="Winged helix' DNA-binding domain"/>
    <property type="match status" value="1"/>
</dbReference>
<dbReference type="GO" id="GO:0005634">
    <property type="term" value="C:nucleus"/>
    <property type="evidence" value="ECO:0007669"/>
    <property type="project" value="UniProtKB-SubCell"/>
</dbReference>
<dbReference type="InterPro" id="IPR036388">
    <property type="entry name" value="WH-like_DNA-bd_sf"/>
</dbReference>
<dbReference type="EMBL" id="HBGY01026848">
    <property type="protein sequence ID" value="CAD9600865.1"/>
    <property type="molecule type" value="Transcribed_RNA"/>
</dbReference>
<dbReference type="Gene3D" id="1.10.10.10">
    <property type="entry name" value="Winged helix-like DNA-binding domain superfamily/Winged helix DNA-binding domain"/>
    <property type="match status" value="1"/>
</dbReference>
<accession>A0A7S2PHY4</accession>
<dbReference type="PANTHER" id="PTHR10015:SF206">
    <property type="entry name" value="HSF-TYPE DNA-BINDING DOMAIN-CONTAINING PROTEIN"/>
    <property type="match status" value="1"/>
</dbReference>
<dbReference type="InterPro" id="IPR036390">
    <property type="entry name" value="WH_DNA-bd_sf"/>
</dbReference>
<feature type="compositionally biased region" description="Polar residues" evidence="5">
    <location>
        <begin position="235"/>
        <end position="257"/>
    </location>
</feature>
<evidence type="ECO:0000256" key="5">
    <source>
        <dbReference type="SAM" id="MobiDB-lite"/>
    </source>
</evidence>
<keyword evidence="3" id="KW-0539">Nucleus</keyword>
<feature type="region of interest" description="Disordered" evidence="5">
    <location>
        <begin position="225"/>
        <end position="260"/>
    </location>
</feature>
<proteinExistence type="inferred from homology"/>
<feature type="domain" description="HSF-type DNA-binding" evidence="6">
    <location>
        <begin position="34"/>
        <end position="146"/>
    </location>
</feature>
<dbReference type="InterPro" id="IPR000232">
    <property type="entry name" value="HSF_DNA-bd"/>
</dbReference>
<dbReference type="PANTHER" id="PTHR10015">
    <property type="entry name" value="HEAT SHOCK TRANSCRIPTION FACTOR"/>
    <property type="match status" value="1"/>
</dbReference>
<dbReference type="SMART" id="SM00415">
    <property type="entry name" value="HSF"/>
    <property type="match status" value="1"/>
</dbReference>
<name>A0A7S2PHY4_9STRA</name>
<evidence type="ECO:0000259" key="6">
    <source>
        <dbReference type="SMART" id="SM00415"/>
    </source>
</evidence>
<evidence type="ECO:0000256" key="2">
    <source>
        <dbReference type="ARBA" id="ARBA00023125"/>
    </source>
</evidence>
<evidence type="ECO:0000313" key="7">
    <source>
        <dbReference type="EMBL" id="CAD9600865.1"/>
    </source>
</evidence>
<comment type="similarity">
    <text evidence="4">Belongs to the HSF family.</text>
</comment>